<dbReference type="Proteomes" id="UP001249851">
    <property type="component" value="Unassembled WGS sequence"/>
</dbReference>
<dbReference type="EMBL" id="JARQWQ010000081">
    <property type="protein sequence ID" value="KAK2552992.1"/>
    <property type="molecule type" value="Genomic_DNA"/>
</dbReference>
<dbReference type="AlphaFoldDB" id="A0AAD9UX61"/>
<protein>
    <submittedName>
        <fullName evidence="1">Uncharacterized protein</fullName>
    </submittedName>
</protein>
<reference evidence="1" key="2">
    <citation type="journal article" date="2023" name="Science">
        <title>Genomic signatures of disease resistance in endangered staghorn corals.</title>
        <authorList>
            <person name="Vollmer S.V."/>
            <person name="Selwyn J.D."/>
            <person name="Despard B.A."/>
            <person name="Roesel C.L."/>
        </authorList>
    </citation>
    <scope>NUCLEOTIDE SEQUENCE</scope>
    <source>
        <strain evidence="1">K2</strain>
    </source>
</reference>
<organism evidence="1 2">
    <name type="scientific">Acropora cervicornis</name>
    <name type="common">Staghorn coral</name>
    <dbReference type="NCBI Taxonomy" id="6130"/>
    <lineage>
        <taxon>Eukaryota</taxon>
        <taxon>Metazoa</taxon>
        <taxon>Cnidaria</taxon>
        <taxon>Anthozoa</taxon>
        <taxon>Hexacorallia</taxon>
        <taxon>Scleractinia</taxon>
        <taxon>Astrocoeniina</taxon>
        <taxon>Acroporidae</taxon>
        <taxon>Acropora</taxon>
    </lineage>
</organism>
<name>A0AAD9UX61_ACRCE</name>
<proteinExistence type="predicted"/>
<gene>
    <name evidence="1" type="ORF">P5673_025706</name>
</gene>
<accession>A0AAD9UX61</accession>
<sequence>MAQLPAQPTLSGTCGAELKVLALSDVLQFGSGSRFPNFSGKLKFDHDTTLTAKRICGNTCSLTITITVNKRYASSGDGNEFAFNFMQDIF</sequence>
<evidence type="ECO:0000313" key="1">
    <source>
        <dbReference type="EMBL" id="KAK2552992.1"/>
    </source>
</evidence>
<keyword evidence="2" id="KW-1185">Reference proteome</keyword>
<reference evidence="1" key="1">
    <citation type="journal article" date="2023" name="G3 (Bethesda)">
        <title>Whole genome assembly and annotation of the endangered Caribbean coral Acropora cervicornis.</title>
        <authorList>
            <person name="Selwyn J.D."/>
            <person name="Vollmer S.V."/>
        </authorList>
    </citation>
    <scope>NUCLEOTIDE SEQUENCE</scope>
    <source>
        <strain evidence="1">K2</strain>
    </source>
</reference>
<comment type="caution">
    <text evidence="1">The sequence shown here is derived from an EMBL/GenBank/DDBJ whole genome shotgun (WGS) entry which is preliminary data.</text>
</comment>
<evidence type="ECO:0000313" key="2">
    <source>
        <dbReference type="Proteomes" id="UP001249851"/>
    </source>
</evidence>